<dbReference type="InterPro" id="IPR036188">
    <property type="entry name" value="FAD/NAD-bd_sf"/>
</dbReference>
<dbReference type="EMBL" id="PXOH01000039">
    <property type="protein sequence ID" value="PSF32128.1"/>
    <property type="molecule type" value="Genomic_DNA"/>
</dbReference>
<gene>
    <name evidence="3" type="ORF">C7H19_21960</name>
</gene>
<organism evidence="3 4">
    <name type="scientific">Aphanothece hegewaldii CCALA 016</name>
    <dbReference type="NCBI Taxonomy" id="2107694"/>
    <lineage>
        <taxon>Bacteria</taxon>
        <taxon>Bacillati</taxon>
        <taxon>Cyanobacteriota</taxon>
        <taxon>Cyanophyceae</taxon>
        <taxon>Oscillatoriophycideae</taxon>
        <taxon>Chroococcales</taxon>
        <taxon>Aphanothecaceae</taxon>
        <taxon>Aphanothece</taxon>
    </lineage>
</organism>
<reference evidence="3 4" key="2">
    <citation type="submission" date="2018-03" db="EMBL/GenBank/DDBJ databases">
        <authorList>
            <person name="Keele B.F."/>
        </authorList>
    </citation>
    <scope>NUCLEOTIDE SEQUENCE [LARGE SCALE GENOMIC DNA]</scope>
    <source>
        <strain evidence="3 4">CCALA 016</strain>
    </source>
</reference>
<dbReference type="Gene3D" id="3.50.50.60">
    <property type="entry name" value="FAD/NAD(P)-binding domain"/>
    <property type="match status" value="1"/>
</dbReference>
<dbReference type="Pfam" id="PF01266">
    <property type="entry name" value="DAO"/>
    <property type="match status" value="1"/>
</dbReference>
<keyword evidence="1" id="KW-0560">Oxidoreductase</keyword>
<keyword evidence="4" id="KW-1185">Reference proteome</keyword>
<dbReference type="Gene3D" id="3.30.9.10">
    <property type="entry name" value="D-Amino Acid Oxidase, subunit A, domain 2"/>
    <property type="match status" value="1"/>
</dbReference>
<protein>
    <submittedName>
        <fullName evidence="3">FAD-dependent oxidoreductase</fullName>
    </submittedName>
</protein>
<accession>A0A2T1LS28</accession>
<dbReference type="OrthoDB" id="9794226at2"/>
<evidence type="ECO:0000313" key="3">
    <source>
        <dbReference type="EMBL" id="PSF32128.1"/>
    </source>
</evidence>
<evidence type="ECO:0000256" key="1">
    <source>
        <dbReference type="ARBA" id="ARBA00023002"/>
    </source>
</evidence>
<feature type="domain" description="FAD dependent oxidoreductase" evidence="2">
    <location>
        <begin position="3"/>
        <end position="357"/>
    </location>
</feature>
<evidence type="ECO:0000259" key="2">
    <source>
        <dbReference type="Pfam" id="PF01266"/>
    </source>
</evidence>
<dbReference type="RefSeq" id="WP_106459074.1">
    <property type="nucleotide sequence ID" value="NZ_PXOH01000039.1"/>
</dbReference>
<dbReference type="InterPro" id="IPR006076">
    <property type="entry name" value="FAD-dep_OxRdtase"/>
</dbReference>
<dbReference type="SUPFAM" id="SSF54373">
    <property type="entry name" value="FAD-linked reductases, C-terminal domain"/>
    <property type="match status" value="1"/>
</dbReference>
<dbReference type="SUPFAM" id="SSF51905">
    <property type="entry name" value="FAD/NAD(P)-binding domain"/>
    <property type="match status" value="1"/>
</dbReference>
<name>A0A2T1LS28_9CHRO</name>
<proteinExistence type="predicted"/>
<comment type="caution">
    <text evidence="3">The sequence shown here is derived from an EMBL/GenBank/DDBJ whole genome shotgun (WGS) entry which is preliminary data.</text>
</comment>
<dbReference type="AlphaFoldDB" id="A0A2T1LS28"/>
<evidence type="ECO:0000313" key="4">
    <source>
        <dbReference type="Proteomes" id="UP000239001"/>
    </source>
</evidence>
<dbReference type="GO" id="GO:0005737">
    <property type="term" value="C:cytoplasm"/>
    <property type="evidence" value="ECO:0007669"/>
    <property type="project" value="TreeGrafter"/>
</dbReference>
<dbReference type="PANTHER" id="PTHR13847">
    <property type="entry name" value="SARCOSINE DEHYDROGENASE-RELATED"/>
    <property type="match status" value="1"/>
</dbReference>
<dbReference type="GO" id="GO:0016491">
    <property type="term" value="F:oxidoreductase activity"/>
    <property type="evidence" value="ECO:0007669"/>
    <property type="project" value="UniProtKB-KW"/>
</dbReference>
<dbReference type="PANTHER" id="PTHR13847:SF289">
    <property type="entry name" value="GLYCINE OXIDASE"/>
    <property type="match status" value="1"/>
</dbReference>
<dbReference type="Proteomes" id="UP000239001">
    <property type="component" value="Unassembled WGS sequence"/>
</dbReference>
<reference evidence="3 4" key="1">
    <citation type="submission" date="2018-03" db="EMBL/GenBank/DDBJ databases">
        <title>The ancient ancestry and fast evolution of plastids.</title>
        <authorList>
            <person name="Moore K.R."/>
            <person name="Magnabosco C."/>
            <person name="Momper L."/>
            <person name="Gold D.A."/>
            <person name="Bosak T."/>
            <person name="Fournier G.P."/>
        </authorList>
    </citation>
    <scope>NUCLEOTIDE SEQUENCE [LARGE SCALE GENOMIC DNA]</scope>
    <source>
        <strain evidence="3 4">CCALA 016</strain>
    </source>
</reference>
<sequence>MTKIVIIGGGIVGATIAYELSTIKGLDLTLIEQNHPASGSTGAALGVLMGAISQKIKGRAWKLRENSLKRYETLIPELESLTGQKIPYNRQGIVMLGFTQDELDKWKTLVEIRHSQGWNLELWTTKELFQHCPQIQNERVLGAIYSPCDRQVNPTLLTQALITGASINGVKCTFGQKVLNFVYTQLNDAISRKCHDVQTEQEVIKADWVIVSGGLGSKLLTTSLGQTVDIQPVLGQAIHLKLPESMGNIAFQPVITGDDVHIVPLKSGEYWIGATVEFSDEAKADLLEWVTEQAIAFCPELKKGEIISNWSGKRPRPVGQAAPVIKPLDHYDNVLLATGHYRNGVLLAPATAEIIKEMII</sequence>